<gene>
    <name evidence="5 6" type="primary">LOC110989776</name>
</gene>
<dbReference type="PANTHER" id="PTHR11783">
    <property type="entry name" value="SULFOTRANSFERASE SULT"/>
    <property type="match status" value="1"/>
</dbReference>
<dbReference type="Pfam" id="PF00685">
    <property type="entry name" value="Sulfotransfer_1"/>
    <property type="match status" value="1"/>
</dbReference>
<dbReference type="Proteomes" id="UP000694845">
    <property type="component" value="Unplaced"/>
</dbReference>
<accession>A0A8B7ZZD5</accession>
<evidence type="ECO:0000256" key="1">
    <source>
        <dbReference type="ARBA" id="ARBA00005771"/>
    </source>
</evidence>
<dbReference type="SUPFAM" id="SSF52540">
    <property type="entry name" value="P-loop containing nucleoside triphosphate hydrolases"/>
    <property type="match status" value="1"/>
</dbReference>
<dbReference type="KEGG" id="aplc:110989776"/>
<sequence length="323" mass="36608">MAADGAKQMPPGMGPAGGVFSGGMTPEKMKEMMAATHEYKGVIYPKLMVPRENLEAMETFKVRDDDIFILTYPKCGTHWTMEIVYLILTEGYPDKIDRHEKMKFGGLEMFVPTPTNQVPAYKYVQTITSRRVLPTHLPANVIPPAVLQGKGKVVYVTRNPKDCLTSMFGFMSKQAGMANWNEMFEMFLSKKMLNGSFFDFSLDYWKHRHDSNFLFLKYEDMKRDPKSAVIAIANHIGCALSEEAVDRVVQNSSMEHMKKSYKKADDQGVMAAFAGKGEENLGKFLRKGVVGDWKNYLTVAQNERFDALYREKMAGSGLTFEFE</sequence>
<comment type="similarity">
    <text evidence="1">Belongs to the sulfotransferase 1 family.</text>
</comment>
<dbReference type="OMA" id="AATHEYK"/>
<dbReference type="OrthoDB" id="205623at2759"/>
<proteinExistence type="inferred from homology"/>
<feature type="domain" description="Sulfotransferase" evidence="3">
    <location>
        <begin position="64"/>
        <end position="317"/>
    </location>
</feature>
<name>A0A8B7ZZD5_ACAPL</name>
<dbReference type="InterPro" id="IPR027417">
    <property type="entry name" value="P-loop_NTPase"/>
</dbReference>
<dbReference type="Gene3D" id="3.40.50.300">
    <property type="entry name" value="P-loop containing nucleotide triphosphate hydrolases"/>
    <property type="match status" value="1"/>
</dbReference>
<keyword evidence="2" id="KW-0808">Transferase</keyword>
<dbReference type="RefSeq" id="XP_022110090.1">
    <property type="nucleotide sequence ID" value="XM_022254398.1"/>
</dbReference>
<dbReference type="InterPro" id="IPR000863">
    <property type="entry name" value="Sulfotransferase_dom"/>
</dbReference>
<evidence type="ECO:0000313" key="6">
    <source>
        <dbReference type="RefSeq" id="XP_022110091.1"/>
    </source>
</evidence>
<evidence type="ECO:0000313" key="4">
    <source>
        <dbReference type="Proteomes" id="UP000694845"/>
    </source>
</evidence>
<dbReference type="RefSeq" id="XP_022110091.1">
    <property type="nucleotide sequence ID" value="XM_022254399.1"/>
</dbReference>
<evidence type="ECO:0000259" key="3">
    <source>
        <dbReference type="Pfam" id="PF00685"/>
    </source>
</evidence>
<evidence type="ECO:0000256" key="2">
    <source>
        <dbReference type="ARBA" id="ARBA00022679"/>
    </source>
</evidence>
<protein>
    <submittedName>
        <fullName evidence="5 6">Amine sulfotransferase-like</fullName>
    </submittedName>
</protein>
<dbReference type="AlphaFoldDB" id="A0A8B7ZZD5"/>
<keyword evidence="4" id="KW-1185">Reference proteome</keyword>
<dbReference type="GeneID" id="110989776"/>
<evidence type="ECO:0000313" key="5">
    <source>
        <dbReference type="RefSeq" id="XP_022110090.1"/>
    </source>
</evidence>
<dbReference type="GO" id="GO:0008146">
    <property type="term" value="F:sulfotransferase activity"/>
    <property type="evidence" value="ECO:0007669"/>
    <property type="project" value="InterPro"/>
</dbReference>
<organism evidence="4 5">
    <name type="scientific">Acanthaster planci</name>
    <name type="common">Crown-of-thorns starfish</name>
    <dbReference type="NCBI Taxonomy" id="133434"/>
    <lineage>
        <taxon>Eukaryota</taxon>
        <taxon>Metazoa</taxon>
        <taxon>Echinodermata</taxon>
        <taxon>Eleutherozoa</taxon>
        <taxon>Asterozoa</taxon>
        <taxon>Asteroidea</taxon>
        <taxon>Valvatacea</taxon>
        <taxon>Valvatida</taxon>
        <taxon>Acanthasteridae</taxon>
        <taxon>Acanthaster</taxon>
    </lineage>
</organism>
<reference evidence="5 6" key="1">
    <citation type="submission" date="2025-04" db="UniProtKB">
        <authorList>
            <consortium name="RefSeq"/>
        </authorList>
    </citation>
    <scope>IDENTIFICATION</scope>
</reference>